<feature type="compositionally biased region" description="Basic residues" evidence="6">
    <location>
        <begin position="443"/>
        <end position="454"/>
    </location>
</feature>
<dbReference type="PANTHER" id="PTHR31082">
    <property type="entry name" value="PHEROMONE-REGULATED MEMBRANE PROTEIN 10"/>
    <property type="match status" value="1"/>
</dbReference>
<keyword evidence="11" id="KW-1185">Reference proteome</keyword>
<evidence type="ECO:0008006" key="12">
    <source>
        <dbReference type="Google" id="ProtNLM"/>
    </source>
</evidence>
<evidence type="ECO:0000256" key="2">
    <source>
        <dbReference type="ARBA" id="ARBA00022692"/>
    </source>
</evidence>
<evidence type="ECO:0000256" key="1">
    <source>
        <dbReference type="ARBA" id="ARBA00004141"/>
    </source>
</evidence>
<organism evidence="10 11">
    <name type="scientific">Puccinia striiformis f. sp. tritici PST-78</name>
    <dbReference type="NCBI Taxonomy" id="1165861"/>
    <lineage>
        <taxon>Eukaryota</taxon>
        <taxon>Fungi</taxon>
        <taxon>Dikarya</taxon>
        <taxon>Basidiomycota</taxon>
        <taxon>Pucciniomycotina</taxon>
        <taxon>Pucciniomycetes</taxon>
        <taxon>Pucciniales</taxon>
        <taxon>Pucciniaceae</taxon>
        <taxon>Puccinia</taxon>
    </lineage>
</organism>
<evidence type="ECO:0000256" key="4">
    <source>
        <dbReference type="ARBA" id="ARBA00023136"/>
    </source>
</evidence>
<feature type="compositionally biased region" description="Basic and acidic residues" evidence="6">
    <location>
        <begin position="247"/>
        <end position="271"/>
    </location>
</feature>
<feature type="compositionally biased region" description="Polar residues" evidence="6">
    <location>
        <begin position="187"/>
        <end position="202"/>
    </location>
</feature>
<feature type="transmembrane region" description="Helical" evidence="7">
    <location>
        <begin position="700"/>
        <end position="721"/>
    </location>
</feature>
<dbReference type="GO" id="GO:0022857">
    <property type="term" value="F:transmembrane transporter activity"/>
    <property type="evidence" value="ECO:0007669"/>
    <property type="project" value="InterPro"/>
</dbReference>
<feature type="compositionally biased region" description="Basic and acidic residues" evidence="6">
    <location>
        <begin position="308"/>
        <end position="323"/>
    </location>
</feature>
<feature type="transmembrane region" description="Helical" evidence="7">
    <location>
        <begin position="830"/>
        <end position="848"/>
    </location>
</feature>
<dbReference type="PANTHER" id="PTHR31082:SF4">
    <property type="entry name" value="PHEROMONE-REGULATED MEMBRANE PROTEIN 10"/>
    <property type="match status" value="1"/>
</dbReference>
<name>A0A0L0VZT8_9BASI</name>
<feature type="domain" description="Threonine/Serine exporter ThrE" evidence="9">
    <location>
        <begin position="853"/>
        <end position="970"/>
    </location>
</feature>
<dbReference type="InterPro" id="IPR024528">
    <property type="entry name" value="ThrE_2"/>
</dbReference>
<feature type="compositionally biased region" description="Polar residues" evidence="6">
    <location>
        <begin position="220"/>
        <end position="245"/>
    </location>
</feature>
<evidence type="ECO:0000313" key="11">
    <source>
        <dbReference type="Proteomes" id="UP000054564"/>
    </source>
</evidence>
<evidence type="ECO:0000259" key="9">
    <source>
        <dbReference type="Pfam" id="PF12821"/>
    </source>
</evidence>
<feature type="domain" description="Threonine/serine exporter-like N-terminal" evidence="8">
    <location>
        <begin position="514"/>
        <end position="752"/>
    </location>
</feature>
<reference evidence="11" key="1">
    <citation type="submission" date="2014-03" db="EMBL/GenBank/DDBJ databases">
        <title>The Genome Sequence of Puccinia striiformis f. sp. tritici PST-78.</title>
        <authorList>
            <consortium name="The Broad Institute Genome Sequencing Platform"/>
            <person name="Cuomo C."/>
            <person name="Hulbert S."/>
            <person name="Chen X."/>
            <person name="Walker B."/>
            <person name="Young S.K."/>
            <person name="Zeng Q."/>
            <person name="Gargeya S."/>
            <person name="Fitzgerald M."/>
            <person name="Haas B."/>
            <person name="Abouelleil A."/>
            <person name="Alvarado L."/>
            <person name="Arachchi H.M."/>
            <person name="Berlin A.M."/>
            <person name="Chapman S.B."/>
            <person name="Goldberg J."/>
            <person name="Griggs A."/>
            <person name="Gujja S."/>
            <person name="Hansen M."/>
            <person name="Howarth C."/>
            <person name="Imamovic A."/>
            <person name="Larimer J."/>
            <person name="McCowan C."/>
            <person name="Montmayeur A."/>
            <person name="Murphy C."/>
            <person name="Neiman D."/>
            <person name="Pearson M."/>
            <person name="Priest M."/>
            <person name="Roberts A."/>
            <person name="Saif S."/>
            <person name="Shea T."/>
            <person name="Sisk P."/>
            <person name="Sykes S."/>
            <person name="Wortman J."/>
            <person name="Nusbaum C."/>
            <person name="Birren B."/>
        </authorList>
    </citation>
    <scope>NUCLEOTIDE SEQUENCE [LARGE SCALE GENOMIC DNA]</scope>
    <source>
        <strain evidence="11">race PST-78</strain>
    </source>
</reference>
<keyword evidence="4 7" id="KW-0472">Membrane</keyword>
<feature type="compositionally biased region" description="Polar residues" evidence="6">
    <location>
        <begin position="91"/>
        <end position="120"/>
    </location>
</feature>
<dbReference type="OrthoDB" id="413008at2759"/>
<dbReference type="AlphaFoldDB" id="A0A0L0VZT8"/>
<feature type="compositionally biased region" description="Polar residues" evidence="6">
    <location>
        <begin position="138"/>
        <end position="148"/>
    </location>
</feature>
<keyword evidence="3 7" id="KW-1133">Transmembrane helix</keyword>
<feature type="transmembrane region" description="Helical" evidence="7">
    <location>
        <begin position="733"/>
        <end position="756"/>
    </location>
</feature>
<dbReference type="GO" id="GO:0016020">
    <property type="term" value="C:membrane"/>
    <property type="evidence" value="ECO:0007669"/>
    <property type="project" value="UniProtKB-SubCell"/>
</dbReference>
<feature type="compositionally biased region" description="Basic and acidic residues" evidence="6">
    <location>
        <begin position="210"/>
        <end position="219"/>
    </location>
</feature>
<evidence type="ECO:0000256" key="7">
    <source>
        <dbReference type="SAM" id="Phobius"/>
    </source>
</evidence>
<comment type="subcellular location">
    <subcellularLocation>
        <location evidence="1">Membrane</location>
        <topology evidence="1">Multi-pass membrane protein</topology>
    </subcellularLocation>
</comment>
<dbReference type="Proteomes" id="UP000054564">
    <property type="component" value="Unassembled WGS sequence"/>
</dbReference>
<gene>
    <name evidence="10" type="ORF">PSTG_01850</name>
</gene>
<evidence type="ECO:0000256" key="6">
    <source>
        <dbReference type="SAM" id="MobiDB-lite"/>
    </source>
</evidence>
<dbReference type="STRING" id="1165861.A0A0L0VZT8"/>
<comment type="caution">
    <text evidence="10">The sequence shown here is derived from an EMBL/GenBank/DDBJ whole genome shotgun (WGS) entry which is preliminary data.</text>
</comment>
<feature type="transmembrane region" description="Helical" evidence="7">
    <location>
        <begin position="669"/>
        <end position="688"/>
    </location>
</feature>
<keyword evidence="2 7" id="KW-0812">Transmembrane</keyword>
<dbReference type="InterPro" id="IPR010619">
    <property type="entry name" value="ThrE-like_N"/>
</dbReference>
<feature type="transmembrane region" description="Helical" evidence="7">
    <location>
        <begin position="860"/>
        <end position="879"/>
    </location>
</feature>
<dbReference type="InterPro" id="IPR051361">
    <property type="entry name" value="ThrE/Ser_Exporter"/>
</dbReference>
<proteinExistence type="inferred from homology"/>
<feature type="transmembrane region" description="Helical" evidence="7">
    <location>
        <begin position="624"/>
        <end position="657"/>
    </location>
</feature>
<dbReference type="Pfam" id="PF06738">
    <property type="entry name" value="ThrE"/>
    <property type="match status" value="1"/>
</dbReference>
<feature type="transmembrane region" description="Helical" evidence="7">
    <location>
        <begin position="947"/>
        <end position="972"/>
    </location>
</feature>
<feature type="transmembrane region" description="Helical" evidence="7">
    <location>
        <begin position="885"/>
        <end position="902"/>
    </location>
</feature>
<protein>
    <recommendedName>
        <fullName evidence="12">Threonine/serine exporter-like N-terminal domain-containing protein</fullName>
    </recommendedName>
</protein>
<comment type="similarity">
    <text evidence="5">Belongs to the ThrE exporter (TC 2.A.79) family.</text>
</comment>
<feature type="compositionally biased region" description="Basic and acidic residues" evidence="6">
    <location>
        <begin position="69"/>
        <end position="80"/>
    </location>
</feature>
<evidence type="ECO:0000259" key="8">
    <source>
        <dbReference type="Pfam" id="PF06738"/>
    </source>
</evidence>
<feature type="compositionally biased region" description="Basic and acidic residues" evidence="6">
    <location>
        <begin position="36"/>
        <end position="45"/>
    </location>
</feature>
<feature type="transmembrane region" description="Helical" evidence="7">
    <location>
        <begin position="914"/>
        <end position="935"/>
    </location>
</feature>
<accession>A0A0L0VZT8</accession>
<sequence length="985" mass="108546">MSGINSSSSSERRRSSVRFSAGTFAPSNTIMPNSDALRRSFRDRPPTPAASMLPGAYFPSPSETDTPTEESHTDLPRPRYDIPPTQEYPPMTSQAASKTNGRLRSASESIHTRPQATYSRQPKHDFESTKNHLAVEYFNQTSAPTFQPSYPPRASEHQPNLAQPPHQASPDASLPGRPPLTRANEGIAQTISTRRSTIDSQPPSYPERSYYNHDYRNPEFNDQTRPISSEAATQVLSSLPKSNSMYDPREGLRALRDEERRGDDETVKPCDLESGYPGLSFPGEPDSAARGDPRHRTSLPLKPSLRRATTEDVVEKEPNRKAADIVGAHIKRRRGKPTEKTGLQPPSPEEFDDEFDVPPAGSTVKGGVLSHLLQLYGSNRTGQIERSGSATSATTYAGESVAASRQTSTDSRITQRRIPFVSPWNSNEKFYSAETPSKSERRDHHKSSKRHRKARDSDGAESDAFSVRSTYSVKTFREVVDAVQDKFHSRKTKVHERRATITRHVADILKRQNFILKLAKALMTTGAPSHRLESQLNATARVLEIDAQFVHLPSIVIATFGDADTRTSETHFVKATGGIDLGQLHRVHHVYKSVVHDHTGVGEGSAALHKILNESPLYSAWQRMIIAFFCCGTISILGFAGSFVDGWVAGAFGSFLAFMQLKASTNQMYSSIFEISVATIVSFISRGLSTTGYFCYESLSSAGVVLILPGYIILCGSLELASKNLIAGSVKMVYAVIYSLFLGFGISIGSDFYYLLDPKARHITQMHSPAPVYTLSGSFVGMNGTIPGMNGMFTFSNATGTSPTGEGELHQGRIQCYREPSWEWWRQPASPWWSILLVPMFSFFLSLWNLQPIWTKQMPVMVIIACIGWVCNYFANKFIFDRSDVVSFLGAFVIGLLGNMYSRLFKGTAFTSMVTGVLFLVPSGIAAAGGLAMTYHSNSGDSYSNGLIIGFRMVQVAIGITVGLFFSSFVVYSFGRGKSTATFTF</sequence>
<evidence type="ECO:0000256" key="5">
    <source>
        <dbReference type="ARBA" id="ARBA00034125"/>
    </source>
</evidence>
<evidence type="ECO:0000256" key="3">
    <source>
        <dbReference type="ARBA" id="ARBA00022989"/>
    </source>
</evidence>
<feature type="region of interest" description="Disordered" evidence="6">
    <location>
        <begin position="1"/>
        <end position="363"/>
    </location>
</feature>
<feature type="compositionally biased region" description="Polar residues" evidence="6">
    <location>
        <begin position="382"/>
        <end position="412"/>
    </location>
</feature>
<feature type="region of interest" description="Disordered" evidence="6">
    <location>
        <begin position="382"/>
        <end position="461"/>
    </location>
</feature>
<dbReference type="Pfam" id="PF12821">
    <property type="entry name" value="ThrE_2"/>
    <property type="match status" value="1"/>
</dbReference>
<dbReference type="EMBL" id="AJIL01000010">
    <property type="protein sequence ID" value="KNF04794.1"/>
    <property type="molecule type" value="Genomic_DNA"/>
</dbReference>
<evidence type="ECO:0000313" key="10">
    <source>
        <dbReference type="EMBL" id="KNF04794.1"/>
    </source>
</evidence>